<dbReference type="Proteomes" id="UP000234275">
    <property type="component" value="Unassembled WGS sequence"/>
</dbReference>
<evidence type="ECO:0000256" key="14">
    <source>
        <dbReference type="ARBA" id="ARBA00025403"/>
    </source>
</evidence>
<dbReference type="SMART" id="SM00487">
    <property type="entry name" value="DEXDc"/>
    <property type="match status" value="1"/>
</dbReference>
<dbReference type="GeneID" id="36554779"/>
<evidence type="ECO:0000313" key="20">
    <source>
        <dbReference type="EMBL" id="PLB44911.1"/>
    </source>
</evidence>
<dbReference type="Gene3D" id="3.30.160.380">
    <property type="entry name" value="Dicer dimerisation domain"/>
    <property type="match status" value="1"/>
</dbReference>
<keyword evidence="11 15" id="KW-0694">RNA-binding</keyword>
<comment type="cofactor">
    <cofactor evidence="1">
        <name>Mn(2+)</name>
        <dbReference type="ChEBI" id="CHEBI:29035"/>
    </cofactor>
</comment>
<dbReference type="FunFam" id="3.40.50.300:FF:001669">
    <property type="entry name" value="Dicer-like protein 1"/>
    <property type="match status" value="1"/>
</dbReference>
<evidence type="ECO:0000256" key="10">
    <source>
        <dbReference type="ARBA" id="ARBA00022842"/>
    </source>
</evidence>
<dbReference type="GO" id="GO:0004525">
    <property type="term" value="F:ribonuclease III activity"/>
    <property type="evidence" value="ECO:0007669"/>
    <property type="project" value="InterPro"/>
</dbReference>
<dbReference type="PROSITE" id="PS51194">
    <property type="entry name" value="HELICASE_CTER"/>
    <property type="match status" value="1"/>
</dbReference>
<evidence type="ECO:0000256" key="12">
    <source>
        <dbReference type="ARBA" id="ARBA00023118"/>
    </source>
</evidence>
<dbReference type="InterPro" id="IPR038248">
    <property type="entry name" value="Dicer_dimer_sf"/>
</dbReference>
<protein>
    <submittedName>
        <fullName evidence="20">ATP-dependent helicase dcl2</fullName>
    </submittedName>
</protein>
<keyword evidence="8 20" id="KW-0347">Helicase</keyword>
<keyword evidence="5" id="KW-0677">Repeat</keyword>
<dbReference type="PANTHER" id="PTHR14950">
    <property type="entry name" value="DICER-RELATED"/>
    <property type="match status" value="1"/>
</dbReference>
<feature type="domain" description="Dicer dsRNA-binding fold" evidence="19">
    <location>
        <begin position="558"/>
        <end position="652"/>
    </location>
</feature>
<keyword evidence="10" id="KW-0460">Magnesium</keyword>
<dbReference type="GO" id="GO:0046872">
    <property type="term" value="F:metal ion binding"/>
    <property type="evidence" value="ECO:0007669"/>
    <property type="project" value="UniProtKB-KW"/>
</dbReference>
<dbReference type="FunFam" id="3.40.50.300:FF:002480">
    <property type="entry name" value="Dicer-like protein 2"/>
    <property type="match status" value="1"/>
</dbReference>
<dbReference type="CDD" id="cd18802">
    <property type="entry name" value="SF2_C_dicer"/>
    <property type="match status" value="1"/>
</dbReference>
<dbReference type="InterPro" id="IPR001650">
    <property type="entry name" value="Helicase_C-like"/>
</dbReference>
<evidence type="ECO:0000259" key="18">
    <source>
        <dbReference type="PROSITE" id="PS51194"/>
    </source>
</evidence>
<organism evidence="20 21">
    <name type="scientific">Aspergillus steynii IBT 23096</name>
    <dbReference type="NCBI Taxonomy" id="1392250"/>
    <lineage>
        <taxon>Eukaryota</taxon>
        <taxon>Fungi</taxon>
        <taxon>Dikarya</taxon>
        <taxon>Ascomycota</taxon>
        <taxon>Pezizomycotina</taxon>
        <taxon>Eurotiomycetes</taxon>
        <taxon>Eurotiomycetidae</taxon>
        <taxon>Eurotiales</taxon>
        <taxon>Aspergillaceae</taxon>
        <taxon>Aspergillus</taxon>
        <taxon>Aspergillus subgen. Circumdati</taxon>
    </lineage>
</organism>
<feature type="domain" description="RNase III" evidence="16">
    <location>
        <begin position="1096"/>
        <end position="1280"/>
    </location>
</feature>
<dbReference type="Pfam" id="PF03368">
    <property type="entry name" value="Dicer_dimer"/>
    <property type="match status" value="1"/>
</dbReference>
<dbReference type="STRING" id="1392250.A0A2I2FW96"/>
<comment type="function">
    <text evidence="14">Dicer-like endonuclease involved in cleaving double-stranded RNA in the RNA interference (RNAi) pathway. Produces 21 to 25 bp dsRNAs (siRNAs) which target the selective destruction of homologous RNAs leading to sequence-specific suppression of gene expression, called post-transcriptional gene silencing (PTGS). Part of a broad host defense response against viral infection and transposons.</text>
</comment>
<dbReference type="SMART" id="SM00535">
    <property type="entry name" value="RIBOc"/>
    <property type="match status" value="2"/>
</dbReference>
<dbReference type="Gene3D" id="1.10.1520.10">
    <property type="entry name" value="Ribonuclease III domain"/>
    <property type="match status" value="2"/>
</dbReference>
<evidence type="ECO:0000256" key="15">
    <source>
        <dbReference type="PROSITE-ProRule" id="PRU00657"/>
    </source>
</evidence>
<dbReference type="InterPro" id="IPR011545">
    <property type="entry name" value="DEAD/DEAH_box_helicase_dom"/>
</dbReference>
<dbReference type="PANTHER" id="PTHR14950:SF37">
    <property type="entry name" value="ENDORIBONUCLEASE DICER"/>
    <property type="match status" value="1"/>
</dbReference>
<keyword evidence="3" id="KW-0930">Antiviral protein</keyword>
<dbReference type="RefSeq" id="XP_024700213.1">
    <property type="nucleotide sequence ID" value="XM_024847080.1"/>
</dbReference>
<sequence length="1389" mass="157778">MTSASSVAKDAPIYQPRNYQLEMFEASMKENIIVAMDTGSGKTNIALLRIAGELESDNAGKLIWFLAPTVALCGQQHKVITENIPAVRARTLTGLDKVELWTNQIIWDAVLKDVQVVVSTHAVLADAMSHGFVKISQLGLIIFDEAHHCMRRHPANKIMQEFYHPTLAKLGRDAVPRIMGLTASPVVRSSKIDLLTIESNLDSKCKTPRIHRQELLEYSNRPKLQQIWYTPLDTDEVHGTKSLNALRYAWETLDLNYDPYVQELQKDPSNLATLQKTLLSRKTYCNGQIKKLLDRSDHLFHELGGWAADYYIHASKDQVKSKIYESSMMMDWADAEKTYLIDFMDRLPEPDISLGNFRLSPKMEALIKFLDSMDDPQFSGIIFTKQRVTVSVMERLLSVHPATKSRFRCAAYVGWSNGNSRKELIGELLTLKSQQNTLDEFRDGRKNLIIATDVLEEGIDISACKAVVCYDKPPTLKSFVQRRGRARQKQSVYAILLSTMDESGNLSKWQILEKAMIEAYQDDERQLQEARCLEELDEDVGGRLVVDSTGAVLIPNDACAHLNHFCAILPREAYSDNAPKFSFETNDYGKLKATVTLPSCVHPAVRRASGEQWWNSERAAVKETSFLAYKALYKFGLVTDNLLPLTKKPEFTMCEMNEMPAIVEVSEQYDPWAHWASSWSSPDIHQTRIAVRLQGNESYEMHMKLTVPVVLPPLLPLTLYWDNETTFLLSFEPPERMAVFPPDIVEHMREVTAVYLQATARGDLRPGRDFVALFGPELSHDELGEWLHKYQGNEPARDSFNRNDSSESMGIVRDEARYGEPFLFKRWVLSEHDSNMVGLECEALPRRRNFLHRQTLAVNKQFHPDGLDGSDTSTKLCIISAETCTVDKLSFSNAVFGLFISPIMDRLEATMIATSLCETILQNLGFSAIEHVITAITTPSALALTNYQRYEFLGDSLLKYTVSSRLYYEQPNWHEGYLSEKRNSIVQNFRLARAALELGLDSFIISKSFTPRRWTAPLISEKMIHVAARRSMSSKVLADVVEALIGAAFLEGGYFQAEACIHRFLPEVTPPSPEPQGKTSHLPAIRHKETFRYLMDDPLQEQIGYTFNEDSLLFEALTHPSCQHDAFTQSYQRLEFLGDAVLDMLIVPTIFQHAPERFSPGDMTRIKHAVVNGNLLAFLCMEFALERESTDVQRTPSGDFTLRTKRTPVELWRFMRCEGVEMKLARDRALTRYHALRDEIAIQLTSGTHYPWEPLAKLNADKFFSDVIESIIGAIYVDSNGNLEACERFIERIGLLAYLRRLLQDEVVVMHPKNLALQLVTEARFNVQRVPGEFSGQEATYRCEVRLDDVDTVDVEGCLSTEEAEVRAANMFIEWFMAKERGETVDAVK</sequence>
<dbReference type="GO" id="GO:0030422">
    <property type="term" value="P:siRNA processing"/>
    <property type="evidence" value="ECO:0007669"/>
    <property type="project" value="TreeGrafter"/>
</dbReference>
<dbReference type="PROSITE" id="PS00517">
    <property type="entry name" value="RNASE_3_1"/>
    <property type="match status" value="1"/>
</dbReference>
<evidence type="ECO:0000259" key="17">
    <source>
        <dbReference type="PROSITE" id="PS51192"/>
    </source>
</evidence>
<evidence type="ECO:0000256" key="3">
    <source>
        <dbReference type="ARBA" id="ARBA00022721"/>
    </source>
</evidence>
<dbReference type="Pfam" id="PF00270">
    <property type="entry name" value="DEAD"/>
    <property type="match status" value="1"/>
</dbReference>
<dbReference type="GO" id="GO:0050688">
    <property type="term" value="P:regulation of defense response to virus"/>
    <property type="evidence" value="ECO:0007669"/>
    <property type="project" value="UniProtKB-KW"/>
</dbReference>
<dbReference type="InterPro" id="IPR000999">
    <property type="entry name" value="RNase_III_dom"/>
</dbReference>
<evidence type="ECO:0000259" key="16">
    <source>
        <dbReference type="PROSITE" id="PS50142"/>
    </source>
</evidence>
<dbReference type="SUPFAM" id="SSF52540">
    <property type="entry name" value="P-loop containing nucleoside triphosphate hydrolases"/>
    <property type="match status" value="1"/>
</dbReference>
<dbReference type="InterPro" id="IPR014001">
    <property type="entry name" value="Helicase_ATP-bd"/>
</dbReference>
<dbReference type="GO" id="GO:0003723">
    <property type="term" value="F:RNA binding"/>
    <property type="evidence" value="ECO:0007669"/>
    <property type="project" value="UniProtKB-UniRule"/>
</dbReference>
<dbReference type="GO" id="GO:0005634">
    <property type="term" value="C:nucleus"/>
    <property type="evidence" value="ECO:0007669"/>
    <property type="project" value="TreeGrafter"/>
</dbReference>
<proteinExistence type="inferred from homology"/>
<comment type="cofactor">
    <cofactor evidence="2">
        <name>Mg(2+)</name>
        <dbReference type="ChEBI" id="CHEBI:18420"/>
    </cofactor>
</comment>
<evidence type="ECO:0000256" key="13">
    <source>
        <dbReference type="ARBA" id="ARBA00023211"/>
    </source>
</evidence>
<dbReference type="CDD" id="cd00593">
    <property type="entry name" value="RIBOc"/>
    <property type="match status" value="2"/>
</dbReference>
<dbReference type="OrthoDB" id="416741at2759"/>
<dbReference type="GO" id="GO:0005737">
    <property type="term" value="C:cytoplasm"/>
    <property type="evidence" value="ECO:0007669"/>
    <property type="project" value="TreeGrafter"/>
</dbReference>
<evidence type="ECO:0000259" key="19">
    <source>
        <dbReference type="PROSITE" id="PS51327"/>
    </source>
</evidence>
<dbReference type="InterPro" id="IPR005034">
    <property type="entry name" value="Dicer_dimerisation"/>
</dbReference>
<dbReference type="Gene3D" id="3.40.50.300">
    <property type="entry name" value="P-loop containing nucleotide triphosphate hydrolases"/>
    <property type="match status" value="2"/>
</dbReference>
<evidence type="ECO:0000256" key="2">
    <source>
        <dbReference type="ARBA" id="ARBA00001946"/>
    </source>
</evidence>
<feature type="domain" description="Helicase ATP-binding" evidence="17">
    <location>
        <begin position="23"/>
        <end position="203"/>
    </location>
</feature>
<dbReference type="GO" id="GO:0005524">
    <property type="term" value="F:ATP binding"/>
    <property type="evidence" value="ECO:0007669"/>
    <property type="project" value="UniProtKB-KW"/>
</dbReference>
<feature type="domain" description="RNase III" evidence="16">
    <location>
        <begin position="913"/>
        <end position="1053"/>
    </location>
</feature>
<dbReference type="PROSITE" id="PS51192">
    <property type="entry name" value="HELICASE_ATP_BIND_1"/>
    <property type="match status" value="1"/>
</dbReference>
<feature type="domain" description="Helicase C-terminal" evidence="18">
    <location>
        <begin position="365"/>
        <end position="528"/>
    </location>
</feature>
<keyword evidence="7" id="KW-0378">Hydrolase</keyword>
<evidence type="ECO:0000256" key="11">
    <source>
        <dbReference type="ARBA" id="ARBA00022884"/>
    </source>
</evidence>
<keyword evidence="9" id="KW-0067">ATP-binding</keyword>
<evidence type="ECO:0000256" key="1">
    <source>
        <dbReference type="ARBA" id="ARBA00001936"/>
    </source>
</evidence>
<evidence type="ECO:0000256" key="5">
    <source>
        <dbReference type="ARBA" id="ARBA00022737"/>
    </source>
</evidence>
<dbReference type="InterPro" id="IPR036389">
    <property type="entry name" value="RNase_III_sf"/>
</dbReference>
<dbReference type="CDD" id="cd18034">
    <property type="entry name" value="DEXHc_dicer"/>
    <property type="match status" value="1"/>
</dbReference>
<keyword evidence="4" id="KW-0479">Metal-binding</keyword>
<keyword evidence="12" id="KW-0051">Antiviral defense</keyword>
<dbReference type="SMART" id="SM00490">
    <property type="entry name" value="HELICc"/>
    <property type="match status" value="1"/>
</dbReference>
<dbReference type="EMBL" id="MSFO01000008">
    <property type="protein sequence ID" value="PLB44911.1"/>
    <property type="molecule type" value="Genomic_DNA"/>
</dbReference>
<dbReference type="Pfam" id="PF00271">
    <property type="entry name" value="Helicase_C"/>
    <property type="match status" value="1"/>
</dbReference>
<comment type="caution">
    <text evidence="20">The sequence shown here is derived from an EMBL/GenBank/DDBJ whole genome shotgun (WGS) entry which is preliminary data.</text>
</comment>
<evidence type="ECO:0000313" key="21">
    <source>
        <dbReference type="Proteomes" id="UP000234275"/>
    </source>
</evidence>
<dbReference type="PROSITE" id="PS51327">
    <property type="entry name" value="DICER_DSRBF"/>
    <property type="match status" value="1"/>
</dbReference>
<keyword evidence="13" id="KW-0464">Manganese</keyword>
<dbReference type="VEuPathDB" id="FungiDB:P170DRAFT_415764"/>
<dbReference type="FunFam" id="1.10.1520.10:FF:000032">
    <property type="entry name" value="Dicer-like protein 2"/>
    <property type="match status" value="1"/>
</dbReference>
<evidence type="ECO:0000256" key="8">
    <source>
        <dbReference type="ARBA" id="ARBA00022806"/>
    </source>
</evidence>
<dbReference type="GO" id="GO:0004386">
    <property type="term" value="F:helicase activity"/>
    <property type="evidence" value="ECO:0007669"/>
    <property type="project" value="UniProtKB-KW"/>
</dbReference>
<evidence type="ECO:0000256" key="9">
    <source>
        <dbReference type="ARBA" id="ARBA00022840"/>
    </source>
</evidence>
<comment type="similarity">
    <text evidence="15">Belongs to the helicase family. Dicer subfamily.</text>
</comment>
<evidence type="ECO:0000256" key="6">
    <source>
        <dbReference type="ARBA" id="ARBA00022741"/>
    </source>
</evidence>
<name>A0A2I2FW96_9EURO</name>
<dbReference type="GO" id="GO:0051607">
    <property type="term" value="P:defense response to virus"/>
    <property type="evidence" value="ECO:0007669"/>
    <property type="project" value="UniProtKB-KW"/>
</dbReference>
<dbReference type="SUPFAM" id="SSF69065">
    <property type="entry name" value="RNase III domain-like"/>
    <property type="match status" value="2"/>
</dbReference>
<accession>A0A2I2FW96</accession>
<keyword evidence="21" id="KW-1185">Reference proteome</keyword>
<dbReference type="InterPro" id="IPR027417">
    <property type="entry name" value="P-loop_NTPase"/>
</dbReference>
<reference evidence="20 21" key="1">
    <citation type="submission" date="2016-12" db="EMBL/GenBank/DDBJ databases">
        <title>The genomes of Aspergillus section Nigri reveals drivers in fungal speciation.</title>
        <authorList>
            <consortium name="DOE Joint Genome Institute"/>
            <person name="Vesth T.C."/>
            <person name="Nybo J."/>
            <person name="Theobald S."/>
            <person name="Brandl J."/>
            <person name="Frisvad J.C."/>
            <person name="Nielsen K.F."/>
            <person name="Lyhne E.K."/>
            <person name="Kogle M.E."/>
            <person name="Kuo A."/>
            <person name="Riley R."/>
            <person name="Clum A."/>
            <person name="Nolan M."/>
            <person name="Lipzen A."/>
            <person name="Salamov A."/>
            <person name="Henrissat B."/>
            <person name="Wiebenga A."/>
            <person name="De Vries R.P."/>
            <person name="Grigoriev I.V."/>
            <person name="Mortensen U.H."/>
            <person name="Andersen M.R."/>
            <person name="Baker S.E."/>
        </authorList>
    </citation>
    <scope>NUCLEOTIDE SEQUENCE [LARGE SCALE GENOMIC DNA]</scope>
    <source>
        <strain evidence="20 21">IBT 23096</strain>
    </source>
</reference>
<keyword evidence="6" id="KW-0547">Nucleotide-binding</keyword>
<gene>
    <name evidence="20" type="ORF">P170DRAFT_415764</name>
</gene>
<dbReference type="PROSITE" id="PS50142">
    <property type="entry name" value="RNASE_3_2"/>
    <property type="match status" value="2"/>
</dbReference>
<evidence type="ECO:0000256" key="4">
    <source>
        <dbReference type="ARBA" id="ARBA00022723"/>
    </source>
</evidence>
<dbReference type="Pfam" id="PF00636">
    <property type="entry name" value="Ribonuclease_3"/>
    <property type="match status" value="2"/>
</dbReference>
<evidence type="ECO:0000256" key="7">
    <source>
        <dbReference type="ARBA" id="ARBA00022801"/>
    </source>
</evidence>